<keyword evidence="1" id="KW-1133">Transmembrane helix</keyword>
<dbReference type="Proteomes" id="UP000316801">
    <property type="component" value="Unassembled WGS sequence"/>
</dbReference>
<feature type="transmembrane region" description="Helical" evidence="1">
    <location>
        <begin position="58"/>
        <end position="84"/>
    </location>
</feature>
<protein>
    <recommendedName>
        <fullName evidence="4">Transmembrane protein</fullName>
    </recommendedName>
</protein>
<keyword evidence="1" id="KW-0472">Membrane</keyword>
<keyword evidence="1" id="KW-0812">Transmembrane</keyword>
<gene>
    <name evidence="2" type="ORF">FNA46_05190</name>
</gene>
<evidence type="ECO:0000313" key="3">
    <source>
        <dbReference type="Proteomes" id="UP000316801"/>
    </source>
</evidence>
<sequence>MSSAADRLNAILLELPKYKSQWESYVANPYVRAYDLAVENFTRETKAQAERDRAQAELFVFGASILTGSVMMAAFAATSVRVLAGRAMLNVICNNNLNRTFDMLHAASSSKTLMFALGSVLDEAKKVAGNQVKKAAETYASSAPIASAPTAINYKTRVEDFINVNHICVHDLVQGVRDDKQIGEAGKNSIADLTRQIPFCNPPSARKVDEQRLSQKMELLFYMAAVLDSDELVRYAPAIGGSDQTIGRDIEYGSTSISQMPSARDYPRETLPRMIGRPYPHYQPGQRIRYKNIGGGIRDRIDLLSMQTGNGKFYPDQNVLEKLIIDPTQHAQIMKAEQIINRMSADARPRQLTDVRMI</sequence>
<evidence type="ECO:0000313" key="2">
    <source>
        <dbReference type="EMBL" id="TRL41331.1"/>
    </source>
</evidence>
<organism evidence="2 3">
    <name type="scientific">Rhizobium straminoryzae</name>
    <dbReference type="NCBI Taxonomy" id="1387186"/>
    <lineage>
        <taxon>Bacteria</taxon>
        <taxon>Pseudomonadati</taxon>
        <taxon>Pseudomonadota</taxon>
        <taxon>Alphaproteobacteria</taxon>
        <taxon>Hyphomicrobiales</taxon>
        <taxon>Rhizobiaceae</taxon>
        <taxon>Rhizobium/Agrobacterium group</taxon>
        <taxon>Rhizobium</taxon>
    </lineage>
</organism>
<name>A0A549TFN8_9HYPH</name>
<dbReference type="EMBL" id="VJMG01000010">
    <property type="protein sequence ID" value="TRL41331.1"/>
    <property type="molecule type" value="Genomic_DNA"/>
</dbReference>
<evidence type="ECO:0008006" key="4">
    <source>
        <dbReference type="Google" id="ProtNLM"/>
    </source>
</evidence>
<evidence type="ECO:0000256" key="1">
    <source>
        <dbReference type="SAM" id="Phobius"/>
    </source>
</evidence>
<keyword evidence="3" id="KW-1185">Reference proteome</keyword>
<accession>A0A549TFN8</accession>
<comment type="caution">
    <text evidence="2">The sequence shown here is derived from an EMBL/GenBank/DDBJ whole genome shotgun (WGS) entry which is preliminary data.</text>
</comment>
<proteinExistence type="predicted"/>
<dbReference type="RefSeq" id="WP_143124032.1">
    <property type="nucleotide sequence ID" value="NZ_VJMG01000010.1"/>
</dbReference>
<reference evidence="2 3" key="1">
    <citation type="submission" date="2019-07" db="EMBL/GenBank/DDBJ databases">
        <title>Ln-dependent methylotrophs.</title>
        <authorList>
            <person name="Tani A."/>
        </authorList>
    </citation>
    <scope>NUCLEOTIDE SEQUENCE [LARGE SCALE GENOMIC DNA]</scope>
    <source>
        <strain evidence="2 3">SM12</strain>
    </source>
</reference>
<dbReference type="AlphaFoldDB" id="A0A549TFN8"/>